<evidence type="ECO:0000256" key="3">
    <source>
        <dbReference type="ARBA" id="ARBA00022692"/>
    </source>
</evidence>
<gene>
    <name evidence="8" type="ORF">BC349_09265</name>
</gene>
<accession>A0ABR7M862</accession>
<reference evidence="8 9" key="1">
    <citation type="submission" date="2016-07" db="EMBL/GenBank/DDBJ databases">
        <title>Genome analysis of Flavihumibacter stibioxidans YS-17.</title>
        <authorList>
            <person name="Shi K."/>
            <person name="Han Y."/>
            <person name="Wang G."/>
        </authorList>
    </citation>
    <scope>NUCLEOTIDE SEQUENCE [LARGE SCALE GENOMIC DNA]</scope>
    <source>
        <strain evidence="8 9">YS-17</strain>
    </source>
</reference>
<dbReference type="PANTHER" id="PTHR21716">
    <property type="entry name" value="TRANSMEMBRANE PROTEIN"/>
    <property type="match status" value="1"/>
</dbReference>
<dbReference type="EMBL" id="MBUA01000012">
    <property type="protein sequence ID" value="MBC6491220.1"/>
    <property type="molecule type" value="Genomic_DNA"/>
</dbReference>
<dbReference type="Pfam" id="PF01594">
    <property type="entry name" value="AI-2E_transport"/>
    <property type="match status" value="1"/>
</dbReference>
<name>A0ABR7M862_9BACT</name>
<organism evidence="8 9">
    <name type="scientific">Flavihumibacter stibioxidans</name>
    <dbReference type="NCBI Taxonomy" id="1834163"/>
    <lineage>
        <taxon>Bacteria</taxon>
        <taxon>Pseudomonadati</taxon>
        <taxon>Bacteroidota</taxon>
        <taxon>Chitinophagia</taxon>
        <taxon>Chitinophagales</taxon>
        <taxon>Chitinophagaceae</taxon>
        <taxon>Flavihumibacter</taxon>
    </lineage>
</organism>
<feature type="transmembrane region" description="Helical" evidence="7">
    <location>
        <begin position="189"/>
        <end position="218"/>
    </location>
</feature>
<evidence type="ECO:0000313" key="8">
    <source>
        <dbReference type="EMBL" id="MBC6491220.1"/>
    </source>
</evidence>
<sequence>MAYLDNNKLRQVFFLLIIFLLGFLLFTELKAFLPATLGAFTLYILMDRWMRMLVLRRWPPALAASLLMVLSFIVIVIPIGGVIKLLVGRLSISEQQINTAIQAIQHFVEGLETRTGFVILSDKNLSQLGEMAAKELPGILGATFNSLTTIVVMYFILYFMLAEGKKMEAALMEWLPMGRKHRNDLQKEVNTLVISNAVGIPLIAIVQGVVGLAGYLALGVQEPMLWFAITCIAAMLPVVGITVAYIPLALIFFAGGENWKGIALLIYGFLVMGTVDNVFRFVLQKKLGDVHPLITVFGVIIGLQLFGFIGLVFGPLLISVFILLIRIYKLEFLTETETETEQSPVPPGIPEPASDKTSGE</sequence>
<protein>
    <submittedName>
        <fullName evidence="8">AI-2E family transporter</fullName>
    </submittedName>
</protein>
<feature type="region of interest" description="Disordered" evidence="6">
    <location>
        <begin position="339"/>
        <end position="360"/>
    </location>
</feature>
<evidence type="ECO:0000256" key="5">
    <source>
        <dbReference type="ARBA" id="ARBA00023136"/>
    </source>
</evidence>
<feature type="transmembrane region" description="Helical" evidence="7">
    <location>
        <begin position="139"/>
        <end position="161"/>
    </location>
</feature>
<evidence type="ECO:0000256" key="6">
    <source>
        <dbReference type="SAM" id="MobiDB-lite"/>
    </source>
</evidence>
<dbReference type="Proteomes" id="UP000765802">
    <property type="component" value="Unassembled WGS sequence"/>
</dbReference>
<evidence type="ECO:0000256" key="2">
    <source>
        <dbReference type="ARBA" id="ARBA00009773"/>
    </source>
</evidence>
<feature type="transmembrane region" description="Helical" evidence="7">
    <location>
        <begin position="224"/>
        <end position="254"/>
    </location>
</feature>
<dbReference type="InterPro" id="IPR002549">
    <property type="entry name" value="AI-2E-like"/>
</dbReference>
<comment type="similarity">
    <text evidence="2">Belongs to the autoinducer-2 exporter (AI-2E) (TC 2.A.86) family.</text>
</comment>
<feature type="transmembrane region" description="Helical" evidence="7">
    <location>
        <begin position="294"/>
        <end position="325"/>
    </location>
</feature>
<feature type="transmembrane region" description="Helical" evidence="7">
    <location>
        <begin position="12"/>
        <end position="45"/>
    </location>
</feature>
<keyword evidence="3 7" id="KW-0812">Transmembrane</keyword>
<keyword evidence="4 7" id="KW-1133">Transmembrane helix</keyword>
<comment type="caution">
    <text evidence="8">The sequence shown here is derived from an EMBL/GenBank/DDBJ whole genome shotgun (WGS) entry which is preliminary data.</text>
</comment>
<dbReference type="PANTHER" id="PTHR21716:SF4">
    <property type="entry name" value="TRANSMEMBRANE PROTEIN 245"/>
    <property type="match status" value="1"/>
</dbReference>
<keyword evidence="9" id="KW-1185">Reference proteome</keyword>
<comment type="subcellular location">
    <subcellularLocation>
        <location evidence="1">Membrane</location>
        <topology evidence="1">Multi-pass membrane protein</topology>
    </subcellularLocation>
</comment>
<dbReference type="RefSeq" id="WP_187256534.1">
    <property type="nucleotide sequence ID" value="NZ_JBHULF010000014.1"/>
</dbReference>
<feature type="transmembrane region" description="Helical" evidence="7">
    <location>
        <begin position="261"/>
        <end position="282"/>
    </location>
</feature>
<evidence type="ECO:0000256" key="4">
    <source>
        <dbReference type="ARBA" id="ARBA00022989"/>
    </source>
</evidence>
<proteinExistence type="inferred from homology"/>
<evidence type="ECO:0000313" key="9">
    <source>
        <dbReference type="Proteomes" id="UP000765802"/>
    </source>
</evidence>
<evidence type="ECO:0000256" key="7">
    <source>
        <dbReference type="SAM" id="Phobius"/>
    </source>
</evidence>
<evidence type="ECO:0000256" key="1">
    <source>
        <dbReference type="ARBA" id="ARBA00004141"/>
    </source>
</evidence>
<keyword evidence="5 7" id="KW-0472">Membrane</keyword>
<feature type="transmembrane region" description="Helical" evidence="7">
    <location>
        <begin position="66"/>
        <end position="87"/>
    </location>
</feature>